<evidence type="ECO:0000256" key="1">
    <source>
        <dbReference type="ARBA" id="ARBA00007613"/>
    </source>
</evidence>
<name>A0A1I4Q9F9_9PROT</name>
<evidence type="ECO:0000313" key="3">
    <source>
        <dbReference type="Proteomes" id="UP000199561"/>
    </source>
</evidence>
<dbReference type="GO" id="GO:0015562">
    <property type="term" value="F:efflux transmembrane transporter activity"/>
    <property type="evidence" value="ECO:0007669"/>
    <property type="project" value="InterPro"/>
</dbReference>
<dbReference type="SUPFAM" id="SSF56954">
    <property type="entry name" value="Outer membrane efflux proteins (OEP)"/>
    <property type="match status" value="1"/>
</dbReference>
<comment type="similarity">
    <text evidence="1">Belongs to the outer membrane factor (OMF) (TC 1.B.17) family.</text>
</comment>
<proteinExistence type="inferred from homology"/>
<keyword evidence="3" id="KW-1185">Reference proteome</keyword>
<protein>
    <submittedName>
        <fullName evidence="2">Outer membrane protein, cobalt-zinc-cadmium efflux system</fullName>
    </submittedName>
</protein>
<sequence>MKIKQRYCLPYGLQALIVFLLLAFSYSFKVMANPGGAVSLGVMGSSYQAGPMPVDESTHLSLRDVLQLMLQHNPELASFFKEVLAFEGTKLQASRFRNPELAVEAEDVNSSNPAIQRFTTFRISQLIELGGKRGARMHVASLGQALADKSYEVKKLELIARTANTFIDVLAGQERLRVAEETLQLTRKVVDSANKRVVSGKAPPIEETRSKVALSTANIELEQARRDLVSARTQLSLLWGSTSPRFGKVLGNLESTVQIPPFEVLERKILDNPLAQRGVTNVEHRKAIVELERARRIPDLTLGGGLRRYLVTEDTTAVMNLSIPIPLFDRNQGNLQEAHQRLNKARDEQAAVDLLLRTELTRAYQALLAAQNEIRLLQDEVLPGARSAFEVANRGYELGRFSFLEMLDAQRALFQNQILYVRSLANYQRLINEIERLIAAPIDDPANSVHDRPSTESREQKE</sequence>
<dbReference type="STRING" id="52442.SAMN05421880_11434"/>
<accession>A0A1I4Q9F9</accession>
<organism evidence="2 3">
    <name type="scientific">Nitrosomonas nitrosa</name>
    <dbReference type="NCBI Taxonomy" id="52442"/>
    <lineage>
        <taxon>Bacteria</taxon>
        <taxon>Pseudomonadati</taxon>
        <taxon>Pseudomonadota</taxon>
        <taxon>Betaproteobacteria</taxon>
        <taxon>Nitrosomonadales</taxon>
        <taxon>Nitrosomonadaceae</taxon>
        <taxon>Nitrosomonas</taxon>
    </lineage>
</organism>
<dbReference type="PANTHER" id="PTHR30203">
    <property type="entry name" value="OUTER MEMBRANE CATION EFFLUX PROTEIN"/>
    <property type="match status" value="1"/>
</dbReference>
<dbReference type="PANTHER" id="PTHR30203:SF24">
    <property type="entry name" value="BLR4935 PROTEIN"/>
    <property type="match status" value="1"/>
</dbReference>
<dbReference type="RefSeq" id="WP_090668858.1">
    <property type="nucleotide sequence ID" value="NZ_FOUF01000014.1"/>
</dbReference>
<dbReference type="AlphaFoldDB" id="A0A1I4Q9F9"/>
<reference evidence="2 3" key="1">
    <citation type="submission" date="2016-10" db="EMBL/GenBank/DDBJ databases">
        <authorList>
            <person name="de Groot N.N."/>
        </authorList>
    </citation>
    <scope>NUCLEOTIDE SEQUENCE [LARGE SCALE GENOMIC DNA]</scope>
    <source>
        <strain evidence="2 3">Nm146</strain>
    </source>
</reference>
<dbReference type="Pfam" id="PF02321">
    <property type="entry name" value="OEP"/>
    <property type="match status" value="2"/>
</dbReference>
<gene>
    <name evidence="2" type="ORF">SAMN05421880_11434</name>
</gene>
<dbReference type="Proteomes" id="UP000199561">
    <property type="component" value="Unassembled WGS sequence"/>
</dbReference>
<dbReference type="EMBL" id="FOUF01000014">
    <property type="protein sequence ID" value="SFM36731.1"/>
    <property type="molecule type" value="Genomic_DNA"/>
</dbReference>
<evidence type="ECO:0000313" key="2">
    <source>
        <dbReference type="EMBL" id="SFM36731.1"/>
    </source>
</evidence>
<dbReference type="InterPro" id="IPR010131">
    <property type="entry name" value="MdtP/NodT-like"/>
</dbReference>
<dbReference type="InterPro" id="IPR003423">
    <property type="entry name" value="OMP_efflux"/>
</dbReference>
<dbReference type="Gene3D" id="1.20.1600.10">
    <property type="entry name" value="Outer membrane efflux proteins (OEP)"/>
    <property type="match status" value="1"/>
</dbReference>